<comment type="caution">
    <text evidence="1">The sequence shown here is derived from an EMBL/GenBank/DDBJ whole genome shotgun (WGS) entry which is preliminary data.</text>
</comment>
<dbReference type="EMBL" id="PYLS01000008">
    <property type="protein sequence ID" value="PST81732.1"/>
    <property type="molecule type" value="Genomic_DNA"/>
</dbReference>
<dbReference type="Proteomes" id="UP000240912">
    <property type="component" value="Unassembled WGS sequence"/>
</dbReference>
<dbReference type="OrthoDB" id="1524766at2"/>
<dbReference type="InterPro" id="IPR031977">
    <property type="entry name" value="DUF4783"/>
</dbReference>
<sequence>MTRTLLVSLFLFFGVIQPVNYQADIVDDLLVSFRNGNAKQVAANFAPTIELIILDEEDVYSKAQGEQILKDFFSKHSPLKATIFHKSNEAKSYRFAVITLNTNNGNFRVAITLKQAGNAFKISELKIEPIKN</sequence>
<dbReference type="RefSeq" id="WP_107217216.1">
    <property type="nucleotide sequence ID" value="NZ_KZ686272.1"/>
</dbReference>
<dbReference type="Pfam" id="PF16022">
    <property type="entry name" value="DUF4783"/>
    <property type="match status" value="1"/>
</dbReference>
<evidence type="ECO:0000313" key="2">
    <source>
        <dbReference type="Proteomes" id="UP000240912"/>
    </source>
</evidence>
<reference evidence="1 2" key="1">
    <citation type="submission" date="2018-03" db="EMBL/GenBank/DDBJ databases">
        <authorList>
            <person name="Keele B.F."/>
        </authorList>
    </citation>
    <scope>NUCLEOTIDE SEQUENCE [LARGE SCALE GENOMIC DNA]</scope>
    <source>
        <strain evidence="1 2">YL28-9</strain>
    </source>
</reference>
<evidence type="ECO:0000313" key="1">
    <source>
        <dbReference type="EMBL" id="PST81732.1"/>
    </source>
</evidence>
<keyword evidence="2" id="KW-1185">Reference proteome</keyword>
<name>A0A2T3HH30_9SPHI</name>
<protein>
    <submittedName>
        <fullName evidence="1">DUF4783 domain-containing protein</fullName>
    </submittedName>
</protein>
<gene>
    <name evidence="1" type="ORF">C7T94_17825</name>
</gene>
<organism evidence="1 2">
    <name type="scientific">Pedobacter yulinensis</name>
    <dbReference type="NCBI Taxonomy" id="2126353"/>
    <lineage>
        <taxon>Bacteria</taxon>
        <taxon>Pseudomonadati</taxon>
        <taxon>Bacteroidota</taxon>
        <taxon>Sphingobacteriia</taxon>
        <taxon>Sphingobacteriales</taxon>
        <taxon>Sphingobacteriaceae</taxon>
        <taxon>Pedobacter</taxon>
    </lineage>
</organism>
<accession>A0A2T3HH30</accession>
<proteinExistence type="predicted"/>
<dbReference type="AlphaFoldDB" id="A0A2T3HH30"/>
<dbReference type="Gene3D" id="3.10.450.50">
    <property type="match status" value="1"/>
</dbReference>